<dbReference type="NCBIfam" id="NF002211">
    <property type="entry name" value="PRK01103.1"/>
    <property type="match status" value="1"/>
</dbReference>
<evidence type="ECO:0000256" key="9">
    <source>
        <dbReference type="ARBA" id="ARBA00023125"/>
    </source>
</evidence>
<evidence type="ECO:0000259" key="16">
    <source>
        <dbReference type="PROSITE" id="PS51066"/>
    </source>
</evidence>
<dbReference type="PANTHER" id="PTHR22993:SF9">
    <property type="entry name" value="FORMAMIDOPYRIMIDINE-DNA GLYCOSYLASE"/>
    <property type="match status" value="1"/>
</dbReference>
<dbReference type="InterPro" id="IPR000214">
    <property type="entry name" value="Znf_DNA_glyclase/AP_lyase"/>
</dbReference>
<evidence type="ECO:0000256" key="3">
    <source>
        <dbReference type="ARBA" id="ARBA00011245"/>
    </source>
</evidence>
<feature type="binding site" evidence="15">
    <location>
        <position position="153"/>
    </location>
    <ligand>
        <name>DNA</name>
        <dbReference type="ChEBI" id="CHEBI:16991"/>
    </ligand>
</feature>
<dbReference type="InterPro" id="IPR015887">
    <property type="entry name" value="DNA_glyclase_Znf_dom_DNA_BS"/>
</dbReference>
<evidence type="ECO:0000256" key="13">
    <source>
        <dbReference type="ARBA" id="ARBA00023295"/>
    </source>
</evidence>
<dbReference type="PANTHER" id="PTHR22993">
    <property type="entry name" value="FORMAMIDOPYRIMIDINE-DNA GLYCOSYLASE"/>
    <property type="match status" value="1"/>
</dbReference>
<dbReference type="InterPro" id="IPR010663">
    <property type="entry name" value="Znf_FPG/IleRS"/>
</dbReference>
<dbReference type="InterPro" id="IPR035937">
    <property type="entry name" value="FPG_N"/>
</dbReference>
<dbReference type="RefSeq" id="WP_109676329.1">
    <property type="nucleotide sequence ID" value="NZ_CP086615.1"/>
</dbReference>
<dbReference type="NCBIfam" id="TIGR00577">
    <property type="entry name" value="fpg"/>
    <property type="match status" value="1"/>
</dbReference>
<feature type="active site" description="Proton donor; for delta-elimination activity" evidence="15">
    <location>
        <position position="262"/>
    </location>
</feature>
<keyword evidence="8 15" id="KW-0862">Zinc</keyword>
<evidence type="ECO:0000256" key="14">
    <source>
        <dbReference type="ARBA" id="ARBA00044632"/>
    </source>
</evidence>
<keyword evidence="19" id="KW-1185">Reference proteome</keyword>
<comment type="subunit">
    <text evidence="3 15">Monomer.</text>
</comment>
<evidence type="ECO:0000256" key="7">
    <source>
        <dbReference type="ARBA" id="ARBA00022801"/>
    </source>
</evidence>
<evidence type="ECO:0000256" key="6">
    <source>
        <dbReference type="ARBA" id="ARBA00022771"/>
    </source>
</evidence>
<dbReference type="PROSITE" id="PS51066">
    <property type="entry name" value="ZF_FPG_2"/>
    <property type="match status" value="1"/>
</dbReference>
<comment type="similarity">
    <text evidence="2 15">Belongs to the FPG family.</text>
</comment>
<dbReference type="Pfam" id="PF06827">
    <property type="entry name" value="zf-FPG_IleRS"/>
    <property type="match status" value="1"/>
</dbReference>
<dbReference type="SMART" id="SM00898">
    <property type="entry name" value="Fapy_DNA_glyco"/>
    <property type="match status" value="1"/>
</dbReference>
<dbReference type="GO" id="GO:0006284">
    <property type="term" value="P:base-excision repair"/>
    <property type="evidence" value="ECO:0007669"/>
    <property type="project" value="InterPro"/>
</dbReference>
<evidence type="ECO:0000259" key="17">
    <source>
        <dbReference type="PROSITE" id="PS51068"/>
    </source>
</evidence>
<reference evidence="18 19" key="1">
    <citation type="submission" date="2018-05" db="EMBL/GenBank/DDBJ databases">
        <title>Spiribacter halobius sp. nov., a moderately halophilic bacterium isolated from marine solar saltern.</title>
        <authorList>
            <person name="Zheng W.-S."/>
            <person name="Lu D.-C."/>
            <person name="Du Z.-J."/>
        </authorList>
    </citation>
    <scope>NUCLEOTIDE SEQUENCE [LARGE SCALE GENOMIC DNA]</scope>
    <source>
        <strain evidence="18 19">E85</strain>
    </source>
</reference>
<dbReference type="Gene3D" id="3.20.190.10">
    <property type="entry name" value="MutM-like, N-terminal"/>
    <property type="match status" value="1"/>
</dbReference>
<dbReference type="EC" id="3.2.2.23" evidence="15"/>
<dbReference type="InterPro" id="IPR015886">
    <property type="entry name" value="H2TH_FPG"/>
</dbReference>
<dbReference type="AlphaFoldDB" id="A0A2U2N7E0"/>
<evidence type="ECO:0000313" key="18">
    <source>
        <dbReference type="EMBL" id="PWG64884.1"/>
    </source>
</evidence>
<dbReference type="InterPro" id="IPR010979">
    <property type="entry name" value="Ribosomal_uS13-like_H2TH"/>
</dbReference>
<evidence type="ECO:0000256" key="5">
    <source>
        <dbReference type="ARBA" id="ARBA00022763"/>
    </source>
</evidence>
<organism evidence="18 19">
    <name type="scientific">Sediminicurvatus halobius</name>
    <dbReference type="NCBI Taxonomy" id="2182432"/>
    <lineage>
        <taxon>Bacteria</taxon>
        <taxon>Pseudomonadati</taxon>
        <taxon>Pseudomonadota</taxon>
        <taxon>Gammaproteobacteria</taxon>
        <taxon>Chromatiales</taxon>
        <taxon>Ectothiorhodospiraceae</taxon>
        <taxon>Sediminicurvatus</taxon>
    </lineage>
</organism>
<feature type="binding site" evidence="15">
    <location>
        <position position="111"/>
    </location>
    <ligand>
        <name>DNA</name>
        <dbReference type="ChEBI" id="CHEBI:16991"/>
    </ligand>
</feature>
<comment type="cofactor">
    <cofactor evidence="15">
        <name>Zn(2+)</name>
        <dbReference type="ChEBI" id="CHEBI:29105"/>
    </cofactor>
    <text evidence="15">Binds 1 zinc ion per subunit.</text>
</comment>
<dbReference type="Gene3D" id="1.10.8.50">
    <property type="match status" value="1"/>
</dbReference>
<dbReference type="CDD" id="cd08966">
    <property type="entry name" value="EcFpg-like_N"/>
    <property type="match status" value="1"/>
</dbReference>
<feature type="domain" description="Formamidopyrimidine-DNA glycosylase catalytic" evidence="17">
    <location>
        <begin position="2"/>
        <end position="114"/>
    </location>
</feature>
<evidence type="ECO:0000256" key="2">
    <source>
        <dbReference type="ARBA" id="ARBA00009409"/>
    </source>
</evidence>
<feature type="active site" description="Proton donor; for beta-elimination activity" evidence="15">
    <location>
        <position position="58"/>
    </location>
</feature>
<dbReference type="GO" id="GO:0003684">
    <property type="term" value="F:damaged DNA binding"/>
    <property type="evidence" value="ECO:0007669"/>
    <property type="project" value="InterPro"/>
</dbReference>
<dbReference type="OrthoDB" id="9800855at2"/>
<dbReference type="GO" id="GO:0140078">
    <property type="term" value="F:class I DNA-(apurinic or apyrimidinic site) endonuclease activity"/>
    <property type="evidence" value="ECO:0007669"/>
    <property type="project" value="UniProtKB-EC"/>
</dbReference>
<dbReference type="PROSITE" id="PS01242">
    <property type="entry name" value="ZF_FPG_1"/>
    <property type="match status" value="1"/>
</dbReference>
<comment type="caution">
    <text evidence="18">The sequence shown here is derived from an EMBL/GenBank/DDBJ whole genome shotgun (WGS) entry which is preliminary data.</text>
</comment>
<comment type="catalytic activity">
    <reaction evidence="14 15">
        <text>2'-deoxyribonucleotide-(2'-deoxyribose 5'-phosphate)-2'-deoxyribonucleotide-DNA = a 3'-end 2'-deoxyribonucleotide-(2,3-dehydro-2,3-deoxyribose 5'-phosphate)-DNA + a 5'-end 5'-phospho-2'-deoxyribonucleoside-DNA + H(+)</text>
        <dbReference type="Rhea" id="RHEA:66592"/>
        <dbReference type="Rhea" id="RHEA-COMP:13180"/>
        <dbReference type="Rhea" id="RHEA-COMP:16897"/>
        <dbReference type="Rhea" id="RHEA-COMP:17067"/>
        <dbReference type="ChEBI" id="CHEBI:15378"/>
        <dbReference type="ChEBI" id="CHEBI:136412"/>
        <dbReference type="ChEBI" id="CHEBI:157695"/>
        <dbReference type="ChEBI" id="CHEBI:167181"/>
        <dbReference type="EC" id="4.2.99.18"/>
    </reaction>
</comment>
<dbReference type="FunFam" id="1.10.8.50:FF:000003">
    <property type="entry name" value="Formamidopyrimidine-DNA glycosylase"/>
    <property type="match status" value="1"/>
</dbReference>
<dbReference type="Pfam" id="PF06831">
    <property type="entry name" value="H2TH"/>
    <property type="match status" value="1"/>
</dbReference>
<evidence type="ECO:0000256" key="4">
    <source>
        <dbReference type="ARBA" id="ARBA00022723"/>
    </source>
</evidence>
<keyword evidence="13 15" id="KW-0326">Glycosidase</keyword>
<keyword evidence="10 15" id="KW-0234">DNA repair</keyword>
<keyword evidence="7 15" id="KW-0378">Hydrolase</keyword>
<evidence type="ECO:0000256" key="1">
    <source>
        <dbReference type="ARBA" id="ARBA00001668"/>
    </source>
</evidence>
<keyword evidence="11 15" id="KW-0456">Lyase</keyword>
<dbReference type="SUPFAM" id="SSF81624">
    <property type="entry name" value="N-terminal domain of MutM-like DNA repair proteins"/>
    <property type="match status" value="1"/>
</dbReference>
<dbReference type="EC" id="4.2.99.18" evidence="15"/>
<feature type="domain" description="FPG-type" evidence="16">
    <location>
        <begin position="238"/>
        <end position="272"/>
    </location>
</feature>
<evidence type="ECO:0000256" key="12">
    <source>
        <dbReference type="ARBA" id="ARBA00023268"/>
    </source>
</evidence>
<evidence type="ECO:0000256" key="8">
    <source>
        <dbReference type="ARBA" id="ARBA00022833"/>
    </source>
</evidence>
<evidence type="ECO:0000256" key="10">
    <source>
        <dbReference type="ARBA" id="ARBA00023204"/>
    </source>
</evidence>
<dbReference type="InterPro" id="IPR020629">
    <property type="entry name" value="FPG_Glyclase"/>
</dbReference>
<keyword evidence="9 15" id="KW-0238">DNA-binding</keyword>
<dbReference type="SMART" id="SM01232">
    <property type="entry name" value="H2TH"/>
    <property type="match status" value="1"/>
</dbReference>
<dbReference type="InterPro" id="IPR012319">
    <property type="entry name" value="FPG_cat"/>
</dbReference>
<accession>A0A2U2N7E0</accession>
<comment type="catalytic activity">
    <reaction evidence="1 15">
        <text>Hydrolysis of DNA containing ring-opened 7-methylguanine residues, releasing 2,6-diamino-4-hydroxy-5-(N-methyl)formamidopyrimidine.</text>
        <dbReference type="EC" id="3.2.2.23"/>
    </reaction>
</comment>
<comment type="function">
    <text evidence="15">Involved in base excision repair of DNA damaged by oxidation or by mutagenic agents. Acts as DNA glycosylase that recognizes and removes damaged bases. Has a preference for oxidized purines, such as 7,8-dihydro-8-oxoguanine (8-oxoG). Has AP (apurinic/apyrimidinic) lyase activity and introduces nicks in the DNA strand. Cleaves the DNA backbone by beta-delta elimination to generate a single-strand break at the site of the removed base with both 3'- and 5'-phosphates.</text>
</comment>
<feature type="active site" description="Schiff-base intermediate with DNA" evidence="15">
    <location>
        <position position="2"/>
    </location>
</feature>
<keyword evidence="6 15" id="KW-0863">Zinc-finger</keyword>
<keyword evidence="5 15" id="KW-0227">DNA damage</keyword>
<dbReference type="SUPFAM" id="SSF46946">
    <property type="entry name" value="S13-like H2TH domain"/>
    <property type="match status" value="1"/>
</dbReference>
<evidence type="ECO:0000256" key="11">
    <source>
        <dbReference type="ARBA" id="ARBA00023239"/>
    </source>
</evidence>
<keyword evidence="12 15" id="KW-0511">Multifunctional enzyme</keyword>
<dbReference type="GO" id="GO:0008270">
    <property type="term" value="F:zinc ion binding"/>
    <property type="evidence" value="ECO:0007669"/>
    <property type="project" value="UniProtKB-UniRule"/>
</dbReference>
<dbReference type="HAMAP" id="MF_00103">
    <property type="entry name" value="Fapy_DNA_glycosyl"/>
    <property type="match status" value="1"/>
</dbReference>
<feature type="active site" description="Proton donor" evidence="15">
    <location>
        <position position="3"/>
    </location>
</feature>
<dbReference type="GO" id="GO:0034039">
    <property type="term" value="F:8-oxo-7,8-dihydroguanine DNA N-glycosylase activity"/>
    <property type="evidence" value="ECO:0007669"/>
    <property type="project" value="TreeGrafter"/>
</dbReference>
<dbReference type="EMBL" id="QFFI01000004">
    <property type="protein sequence ID" value="PWG64884.1"/>
    <property type="molecule type" value="Genomic_DNA"/>
</dbReference>
<keyword evidence="4 15" id="KW-0479">Metal-binding</keyword>
<dbReference type="Proteomes" id="UP000245474">
    <property type="component" value="Unassembled WGS sequence"/>
</dbReference>
<dbReference type="Pfam" id="PF01149">
    <property type="entry name" value="Fapy_DNA_glyco"/>
    <property type="match status" value="1"/>
</dbReference>
<proteinExistence type="inferred from homology"/>
<evidence type="ECO:0000256" key="15">
    <source>
        <dbReference type="HAMAP-Rule" id="MF_00103"/>
    </source>
</evidence>
<sequence>MPELPEVETTRRGVAPHAVGRRLAALVVREPRLRWPVDAGLAAQAQGRRVTALERRAKYLLFGLEGGLWLLLHLGMSGSLRVVPAGAPPQRHDHLDLALDSGEAVRFTDPRRFGSLHGASGDPEAHPLLRHLGPEPLGEAFHGQHLYALSRSRRVPVKAFVMDSRVVVGVGNIYAAEALWRARIHPGRAAGRIGLGRYRRLAEAIKAVLAEAIEAGGTTLRDFTRGDGTPGYFRQQLDAYGRAGLPCRRCGTPLQSRRLAQRATVYCPRCQR</sequence>
<name>A0A2U2N7E0_9GAMM</name>
<feature type="binding site" evidence="15">
    <location>
        <position position="92"/>
    </location>
    <ligand>
        <name>DNA</name>
        <dbReference type="ChEBI" id="CHEBI:16991"/>
    </ligand>
</feature>
<dbReference type="PROSITE" id="PS51068">
    <property type="entry name" value="FPG_CAT"/>
    <property type="match status" value="1"/>
</dbReference>
<gene>
    <name evidence="15" type="primary">mutM</name>
    <name evidence="15" type="synonym">fpg</name>
    <name evidence="18" type="ORF">DEM34_03555</name>
</gene>
<evidence type="ECO:0000313" key="19">
    <source>
        <dbReference type="Proteomes" id="UP000245474"/>
    </source>
</evidence>
<dbReference type="FunFam" id="3.20.190.10:FF:000001">
    <property type="entry name" value="Formamidopyrimidine-DNA glycosylase"/>
    <property type="match status" value="1"/>
</dbReference>
<protein>
    <recommendedName>
        <fullName evidence="15">Formamidopyrimidine-DNA glycosylase</fullName>
        <shortName evidence="15">Fapy-DNA glycosylase</shortName>
        <ecNumber evidence="15">3.2.2.23</ecNumber>
    </recommendedName>
    <alternativeName>
        <fullName evidence="15">DNA-(apurinic or apyrimidinic site) lyase MutM</fullName>
        <shortName evidence="15">AP lyase MutM</shortName>
        <ecNumber evidence="15">4.2.99.18</ecNumber>
    </alternativeName>
</protein>
<dbReference type="SUPFAM" id="SSF57716">
    <property type="entry name" value="Glucocorticoid receptor-like (DNA-binding domain)"/>
    <property type="match status" value="1"/>
</dbReference>